<dbReference type="SUPFAM" id="SSF144091">
    <property type="entry name" value="Rhomboid-like"/>
    <property type="match status" value="1"/>
</dbReference>
<accession>A0A4Z1C585</accession>
<gene>
    <name evidence="7" type="primary">rrtA</name>
    <name evidence="7" type="ORF">E5Q11_09235</name>
</gene>
<feature type="transmembrane region" description="Helical" evidence="5">
    <location>
        <begin position="12"/>
        <end position="34"/>
    </location>
</feature>
<proteinExistence type="predicted"/>
<dbReference type="InterPro" id="IPR035952">
    <property type="entry name" value="Rhomboid-like_sf"/>
</dbReference>
<keyword evidence="4 5" id="KW-0472">Membrane</keyword>
<dbReference type="GO" id="GO:0016020">
    <property type="term" value="C:membrane"/>
    <property type="evidence" value="ECO:0007669"/>
    <property type="project" value="UniProtKB-SubCell"/>
</dbReference>
<dbReference type="EC" id="3.4.21.-" evidence="7"/>
<feature type="transmembrane region" description="Helical" evidence="5">
    <location>
        <begin position="61"/>
        <end position="83"/>
    </location>
</feature>
<keyword evidence="3 5" id="KW-1133">Transmembrane helix</keyword>
<evidence type="ECO:0000256" key="2">
    <source>
        <dbReference type="ARBA" id="ARBA00022692"/>
    </source>
</evidence>
<evidence type="ECO:0000313" key="8">
    <source>
        <dbReference type="Proteomes" id="UP000298325"/>
    </source>
</evidence>
<dbReference type="Proteomes" id="UP000298325">
    <property type="component" value="Unassembled WGS sequence"/>
</dbReference>
<feature type="transmembrane region" description="Helical" evidence="5">
    <location>
        <begin position="116"/>
        <end position="134"/>
    </location>
</feature>
<feature type="domain" description="Peptidase S54 rhomboid" evidence="6">
    <location>
        <begin position="51"/>
        <end position="192"/>
    </location>
</feature>
<dbReference type="InterPro" id="IPR022764">
    <property type="entry name" value="Peptidase_S54_rhomboid_dom"/>
</dbReference>
<evidence type="ECO:0000313" key="7">
    <source>
        <dbReference type="EMBL" id="TGN40440.1"/>
    </source>
</evidence>
<evidence type="ECO:0000256" key="1">
    <source>
        <dbReference type="ARBA" id="ARBA00004141"/>
    </source>
</evidence>
<comment type="caution">
    <text evidence="7">The sequence shown here is derived from an EMBL/GenBank/DDBJ whole genome shotgun (WGS) entry which is preliminary data.</text>
</comment>
<dbReference type="GO" id="GO:0004252">
    <property type="term" value="F:serine-type endopeptidase activity"/>
    <property type="evidence" value="ECO:0007669"/>
    <property type="project" value="InterPro"/>
</dbReference>
<feature type="transmembrane region" description="Helical" evidence="5">
    <location>
        <begin position="90"/>
        <end position="110"/>
    </location>
</feature>
<sequence>MRNNAKNRTFIRYWAWLLVAGGALIMLQGVISLYPPLGQGLEWSRAEMAAGQWWRLLTGHWIHLGFVHLALNLGGLALLPLLFGRSLPAVWATGYLLAAPVGISLGLQWAVPQLDWYRGFSGCLHGLFVFMALAGLRQQPVWHGLLLAGMALKLGFEAVYPSGTASFIGAAVIYQAHWLGALTGLFAGGLFLASQRWMLRE</sequence>
<keyword evidence="7" id="KW-0378">Hydrolase</keyword>
<name>A0A4Z1C585_9GAMM</name>
<dbReference type="Pfam" id="PF01694">
    <property type="entry name" value="Rhomboid"/>
    <property type="match status" value="1"/>
</dbReference>
<comment type="subcellular location">
    <subcellularLocation>
        <location evidence="1">Membrane</location>
        <topology evidence="1">Multi-pass membrane protein</topology>
    </subcellularLocation>
</comment>
<dbReference type="NCBIfam" id="TIGR03902">
    <property type="entry name" value="rhom_GG_sort"/>
    <property type="match status" value="1"/>
</dbReference>
<dbReference type="EMBL" id="SRPF01000002">
    <property type="protein sequence ID" value="TGN40440.1"/>
    <property type="molecule type" value="Genomic_DNA"/>
</dbReference>
<feature type="transmembrane region" description="Helical" evidence="5">
    <location>
        <begin position="141"/>
        <end position="160"/>
    </location>
</feature>
<organism evidence="7 8">
    <name type="scientific">Marinobacter confluentis</name>
    <dbReference type="NCBI Taxonomy" id="1697557"/>
    <lineage>
        <taxon>Bacteria</taxon>
        <taxon>Pseudomonadati</taxon>
        <taxon>Pseudomonadota</taxon>
        <taxon>Gammaproteobacteria</taxon>
        <taxon>Pseudomonadales</taxon>
        <taxon>Marinobacteraceae</taxon>
        <taxon>Marinobacter</taxon>
    </lineage>
</organism>
<keyword evidence="2 5" id="KW-0812">Transmembrane</keyword>
<feature type="transmembrane region" description="Helical" evidence="5">
    <location>
        <begin position="172"/>
        <end position="193"/>
    </location>
</feature>
<dbReference type="OrthoDB" id="196054at2"/>
<keyword evidence="8" id="KW-1185">Reference proteome</keyword>
<dbReference type="AlphaFoldDB" id="A0A4Z1C585"/>
<evidence type="ECO:0000259" key="6">
    <source>
        <dbReference type="Pfam" id="PF01694"/>
    </source>
</evidence>
<dbReference type="RefSeq" id="WP_135803102.1">
    <property type="nucleotide sequence ID" value="NZ_SRPF01000002.1"/>
</dbReference>
<protein>
    <submittedName>
        <fullName evidence="7">Rhombosortase</fullName>
        <ecNumber evidence="7">3.4.21.-</ecNumber>
    </submittedName>
</protein>
<evidence type="ECO:0000256" key="5">
    <source>
        <dbReference type="SAM" id="Phobius"/>
    </source>
</evidence>
<reference evidence="7 8" key="1">
    <citation type="submission" date="2019-04" db="EMBL/GenBank/DDBJ databases">
        <authorList>
            <person name="Park S."/>
            <person name="Yoon J.-H."/>
        </authorList>
    </citation>
    <scope>NUCLEOTIDE SEQUENCE [LARGE SCALE GENOMIC DNA]</scope>
    <source>
        <strain evidence="7 8">HJM-18</strain>
    </source>
</reference>
<dbReference type="InterPro" id="IPR023826">
    <property type="entry name" value="Rhom-like_SP_proteobac"/>
</dbReference>
<evidence type="ECO:0000256" key="4">
    <source>
        <dbReference type="ARBA" id="ARBA00023136"/>
    </source>
</evidence>
<evidence type="ECO:0000256" key="3">
    <source>
        <dbReference type="ARBA" id="ARBA00022989"/>
    </source>
</evidence>
<dbReference type="Gene3D" id="1.20.1540.10">
    <property type="entry name" value="Rhomboid-like"/>
    <property type="match status" value="1"/>
</dbReference>